<name>A0A1V9XZM7_9ACAR</name>
<dbReference type="PANTHER" id="PTHR28032">
    <property type="entry name" value="FI02826P"/>
    <property type="match status" value="1"/>
</dbReference>
<proteinExistence type="inferred from homology"/>
<keyword evidence="5" id="KW-1185">Reference proteome</keyword>
<sequence>MDRRTALAPLSPLEAAPLYDGVSNNLNLERMRLHPTVLSPDEEVIRQRGRRSFEPHSPINMARYNTHNASPMKKVKSPAKVLQFRSPRKRLQMDIAEGAGSSPRTPPSPAKRFRVELPHDLDERPSDPVTQLHSLNKGQLKGLLQRAMLDETVRTQLAPHISVPDLARMETKLQQRLRAVQAAQRGTGRHQSLPSPPKFAKKLHPILDEFRQKIASHVESLLKGEQWISGVEYVLLAWPYVRQLPEWREQVQNRSRLACFKLLASLLASCLSRCTNLTDAHKVRGIGPSNHSYETGLPTGGSPSC</sequence>
<gene>
    <name evidence="4" type="ORF">BIW11_02644</name>
</gene>
<evidence type="ECO:0000256" key="1">
    <source>
        <dbReference type="ARBA" id="ARBA00004123"/>
    </source>
</evidence>
<dbReference type="STRING" id="418985.A0A1V9XZM7"/>
<evidence type="ECO:0000256" key="2">
    <source>
        <dbReference type="ARBA" id="ARBA00006199"/>
    </source>
</evidence>
<dbReference type="InterPro" id="IPR038422">
    <property type="entry name" value="Cut8/Sts1_sf"/>
</dbReference>
<protein>
    <submittedName>
        <fullName evidence="4">Uncharacterized protein</fullName>
    </submittedName>
</protein>
<evidence type="ECO:0000313" key="5">
    <source>
        <dbReference type="Proteomes" id="UP000192247"/>
    </source>
</evidence>
<dbReference type="GO" id="GO:0071630">
    <property type="term" value="P:nuclear protein quality control by the ubiquitin-proteasome system"/>
    <property type="evidence" value="ECO:0007669"/>
    <property type="project" value="InterPro"/>
</dbReference>
<dbReference type="InParanoid" id="A0A1V9XZM7"/>
<dbReference type="InterPro" id="IPR013868">
    <property type="entry name" value="Cut8/Sts1_fam"/>
</dbReference>
<dbReference type="OrthoDB" id="10061064at2759"/>
<dbReference type="GO" id="GO:0031144">
    <property type="term" value="P:proteasome localization"/>
    <property type="evidence" value="ECO:0007669"/>
    <property type="project" value="InterPro"/>
</dbReference>
<comment type="subcellular location">
    <subcellularLocation>
        <location evidence="1">Nucleus</location>
    </subcellularLocation>
</comment>
<dbReference type="GO" id="GO:0031965">
    <property type="term" value="C:nuclear membrane"/>
    <property type="evidence" value="ECO:0007669"/>
    <property type="project" value="TreeGrafter"/>
</dbReference>
<dbReference type="FunCoup" id="A0A1V9XZM7">
    <property type="interactions" value="38"/>
</dbReference>
<dbReference type="PANTHER" id="PTHR28032:SF1">
    <property type="entry name" value="FI02826P"/>
    <property type="match status" value="1"/>
</dbReference>
<dbReference type="GO" id="GO:0070628">
    <property type="term" value="F:proteasome binding"/>
    <property type="evidence" value="ECO:0007669"/>
    <property type="project" value="TreeGrafter"/>
</dbReference>
<dbReference type="EMBL" id="MNPL01001694">
    <property type="protein sequence ID" value="OQR78902.1"/>
    <property type="molecule type" value="Genomic_DNA"/>
</dbReference>
<dbReference type="Proteomes" id="UP000192247">
    <property type="component" value="Unassembled WGS sequence"/>
</dbReference>
<reference evidence="4 5" key="1">
    <citation type="journal article" date="2017" name="Gigascience">
        <title>Draft genome of the honey bee ectoparasitic mite, Tropilaelaps mercedesae, is shaped by the parasitic life history.</title>
        <authorList>
            <person name="Dong X."/>
            <person name="Armstrong S.D."/>
            <person name="Xia D."/>
            <person name="Makepeace B.L."/>
            <person name="Darby A.C."/>
            <person name="Kadowaki T."/>
        </authorList>
    </citation>
    <scope>NUCLEOTIDE SEQUENCE [LARGE SCALE GENOMIC DNA]</scope>
    <source>
        <strain evidence="4">Wuxi-XJTLU</strain>
    </source>
</reference>
<dbReference type="Pfam" id="PF08559">
    <property type="entry name" value="Cut8"/>
    <property type="match status" value="1"/>
</dbReference>
<accession>A0A1V9XZM7</accession>
<evidence type="ECO:0000313" key="4">
    <source>
        <dbReference type="EMBL" id="OQR78902.1"/>
    </source>
</evidence>
<evidence type="ECO:0000256" key="3">
    <source>
        <dbReference type="ARBA" id="ARBA00023242"/>
    </source>
</evidence>
<dbReference type="Gene3D" id="1.20.58.1590">
    <property type="entry name" value="Tethering factor for nuclear proteasome Cut8/Sts1"/>
    <property type="match status" value="1"/>
</dbReference>
<organism evidence="4 5">
    <name type="scientific">Tropilaelaps mercedesae</name>
    <dbReference type="NCBI Taxonomy" id="418985"/>
    <lineage>
        <taxon>Eukaryota</taxon>
        <taxon>Metazoa</taxon>
        <taxon>Ecdysozoa</taxon>
        <taxon>Arthropoda</taxon>
        <taxon>Chelicerata</taxon>
        <taxon>Arachnida</taxon>
        <taxon>Acari</taxon>
        <taxon>Parasitiformes</taxon>
        <taxon>Mesostigmata</taxon>
        <taxon>Gamasina</taxon>
        <taxon>Dermanyssoidea</taxon>
        <taxon>Laelapidae</taxon>
        <taxon>Tropilaelaps</taxon>
    </lineage>
</organism>
<comment type="similarity">
    <text evidence="2">Belongs to the cut8/STS1 family.</text>
</comment>
<dbReference type="AlphaFoldDB" id="A0A1V9XZM7"/>
<comment type="caution">
    <text evidence="4">The sequence shown here is derived from an EMBL/GenBank/DDBJ whole genome shotgun (WGS) entry which is preliminary data.</text>
</comment>
<keyword evidence="3" id="KW-0539">Nucleus</keyword>